<name>A0AAN0K611_9ACTN</name>
<proteinExistence type="predicted"/>
<dbReference type="SUPFAM" id="SSF46689">
    <property type="entry name" value="Homeodomain-like"/>
    <property type="match status" value="1"/>
</dbReference>
<accession>A0AAN0K611</accession>
<dbReference type="InterPro" id="IPR001647">
    <property type="entry name" value="HTH_TetR"/>
</dbReference>
<evidence type="ECO:0000313" key="4">
    <source>
        <dbReference type="EMBL" id="BEH01248.1"/>
    </source>
</evidence>
<gene>
    <name evidence="4" type="ORF">brsh051_05290</name>
</gene>
<feature type="DNA-binding region" description="H-T-H motif" evidence="2">
    <location>
        <begin position="29"/>
        <end position="48"/>
    </location>
</feature>
<organism evidence="4 5">
    <name type="scientific">Brooklawnia propionicigenes</name>
    <dbReference type="NCBI Taxonomy" id="3041175"/>
    <lineage>
        <taxon>Bacteria</taxon>
        <taxon>Bacillati</taxon>
        <taxon>Actinomycetota</taxon>
        <taxon>Actinomycetes</taxon>
        <taxon>Propionibacteriales</taxon>
        <taxon>Propionibacteriaceae</taxon>
        <taxon>Brooklawnia</taxon>
    </lineage>
</organism>
<dbReference type="Proteomes" id="UP001431656">
    <property type="component" value="Chromosome"/>
</dbReference>
<dbReference type="GO" id="GO:0000976">
    <property type="term" value="F:transcription cis-regulatory region binding"/>
    <property type="evidence" value="ECO:0007669"/>
    <property type="project" value="TreeGrafter"/>
</dbReference>
<dbReference type="KEGG" id="broo:brsh051_05290"/>
<dbReference type="PRINTS" id="PR00455">
    <property type="entry name" value="HTHTETR"/>
</dbReference>
<feature type="domain" description="HTH tetR-type" evidence="3">
    <location>
        <begin position="6"/>
        <end position="66"/>
    </location>
</feature>
<sequence>MSTKRAQTQDRLMDAATALFAEKGVLAASVEEICERAGFTRGAFYSNFESKDELLLAVVQRKREAILKAATDAIDSIPDEPIEPQTLDEIIKQALLIFQATHPIDEQWLLARSEIRLHALRNPSVRQAVRLVDSSLDELLIEAIQAVVDRHGVVMTVPPGQLVILLTAYQEALATSAMLTGENSFEPLIAERSAQLIRALLRIS</sequence>
<dbReference type="Pfam" id="PF00440">
    <property type="entry name" value="TetR_N"/>
    <property type="match status" value="1"/>
</dbReference>
<dbReference type="PANTHER" id="PTHR30055">
    <property type="entry name" value="HTH-TYPE TRANSCRIPTIONAL REGULATOR RUTR"/>
    <property type="match status" value="1"/>
</dbReference>
<dbReference type="PANTHER" id="PTHR30055:SF241">
    <property type="entry name" value="TRANSCRIPTIONAL REGULATORY PROTEIN"/>
    <property type="match status" value="1"/>
</dbReference>
<dbReference type="EMBL" id="AP028056">
    <property type="protein sequence ID" value="BEH01248.1"/>
    <property type="molecule type" value="Genomic_DNA"/>
</dbReference>
<keyword evidence="5" id="KW-1185">Reference proteome</keyword>
<dbReference type="PROSITE" id="PS50977">
    <property type="entry name" value="HTH_TETR_2"/>
    <property type="match status" value="1"/>
</dbReference>
<evidence type="ECO:0000256" key="1">
    <source>
        <dbReference type="ARBA" id="ARBA00023125"/>
    </source>
</evidence>
<dbReference type="InterPro" id="IPR050109">
    <property type="entry name" value="HTH-type_TetR-like_transc_reg"/>
</dbReference>
<evidence type="ECO:0000256" key="2">
    <source>
        <dbReference type="PROSITE-ProRule" id="PRU00335"/>
    </source>
</evidence>
<protein>
    <submittedName>
        <fullName evidence="4">TetR/AcrR family transcriptional regulator</fullName>
    </submittedName>
</protein>
<dbReference type="GO" id="GO:0003700">
    <property type="term" value="F:DNA-binding transcription factor activity"/>
    <property type="evidence" value="ECO:0007669"/>
    <property type="project" value="TreeGrafter"/>
</dbReference>
<evidence type="ECO:0000313" key="5">
    <source>
        <dbReference type="Proteomes" id="UP001431656"/>
    </source>
</evidence>
<evidence type="ECO:0000259" key="3">
    <source>
        <dbReference type="PROSITE" id="PS50977"/>
    </source>
</evidence>
<dbReference type="AlphaFoldDB" id="A0AAN0K611"/>
<dbReference type="InterPro" id="IPR009057">
    <property type="entry name" value="Homeodomain-like_sf"/>
</dbReference>
<keyword evidence="1 2" id="KW-0238">DNA-binding</keyword>
<dbReference type="Gene3D" id="1.10.357.10">
    <property type="entry name" value="Tetracycline Repressor, domain 2"/>
    <property type="match status" value="1"/>
</dbReference>
<reference evidence="4" key="1">
    <citation type="journal article" date="2024" name="Int. J. Syst. Evol. Microbiol.">
        <title>Brooklawnia propionicigenes sp. nov., a facultatively anaerobic, propionate-producing bacterium isolated from a methanogenic reactor treating waste from cattle farms.</title>
        <authorList>
            <person name="Akita Y."/>
            <person name="Ueki A."/>
            <person name="Tonouchi A."/>
            <person name="Sugawara Y."/>
            <person name="Honma S."/>
            <person name="Kaku N."/>
            <person name="Ueki K."/>
        </authorList>
    </citation>
    <scope>NUCLEOTIDE SEQUENCE</scope>
    <source>
        <strain evidence="4">SH051</strain>
    </source>
</reference>